<gene>
    <name evidence="4" type="primary">LOC127751429</name>
</gene>
<sequence>MNSQNEDDDVRDASVEEILDDTHPQRNVQEDNPSLSMERIYLKVINSATELRQLAEATIDGHLQEIEALKRELEQVKREESGSIGRIVELEKKCEEEKTRKEEA</sequence>
<dbReference type="GeneID" id="127751429"/>
<feature type="compositionally biased region" description="Acidic residues" evidence="2">
    <location>
        <begin position="1"/>
        <end position="19"/>
    </location>
</feature>
<keyword evidence="3" id="KW-1185">Reference proteome</keyword>
<evidence type="ECO:0000256" key="1">
    <source>
        <dbReference type="SAM" id="Coils"/>
    </source>
</evidence>
<feature type="region of interest" description="Disordered" evidence="2">
    <location>
        <begin position="1"/>
        <end position="34"/>
    </location>
</feature>
<proteinExistence type="predicted"/>
<protein>
    <submittedName>
        <fullName evidence="4">Uncharacterized protein LOC127751429</fullName>
    </submittedName>
</protein>
<organism evidence="3 4">
    <name type="scientific">Frankliniella occidentalis</name>
    <name type="common">Western flower thrips</name>
    <name type="synonym">Euthrips occidentalis</name>
    <dbReference type="NCBI Taxonomy" id="133901"/>
    <lineage>
        <taxon>Eukaryota</taxon>
        <taxon>Metazoa</taxon>
        <taxon>Ecdysozoa</taxon>
        <taxon>Arthropoda</taxon>
        <taxon>Hexapoda</taxon>
        <taxon>Insecta</taxon>
        <taxon>Pterygota</taxon>
        <taxon>Neoptera</taxon>
        <taxon>Paraneoptera</taxon>
        <taxon>Thysanoptera</taxon>
        <taxon>Terebrantia</taxon>
        <taxon>Thripoidea</taxon>
        <taxon>Thripidae</taxon>
        <taxon>Frankliniella</taxon>
    </lineage>
</organism>
<name>A0A9C6X8C4_FRAOC</name>
<evidence type="ECO:0000313" key="4">
    <source>
        <dbReference type="RefSeq" id="XP_052130938.1"/>
    </source>
</evidence>
<evidence type="ECO:0000256" key="2">
    <source>
        <dbReference type="SAM" id="MobiDB-lite"/>
    </source>
</evidence>
<dbReference type="KEGG" id="foc:127751429"/>
<keyword evidence="1" id="KW-0175">Coiled coil</keyword>
<feature type="compositionally biased region" description="Polar residues" evidence="2">
    <location>
        <begin position="25"/>
        <end position="34"/>
    </location>
</feature>
<dbReference type="RefSeq" id="XP_052130938.1">
    <property type="nucleotide sequence ID" value="XM_052274978.1"/>
</dbReference>
<accession>A0A9C6X8C4</accession>
<feature type="coiled-coil region" evidence="1">
    <location>
        <begin position="52"/>
        <end position="83"/>
    </location>
</feature>
<dbReference type="AlphaFoldDB" id="A0A9C6X8C4"/>
<dbReference type="Proteomes" id="UP000504606">
    <property type="component" value="Unplaced"/>
</dbReference>
<reference evidence="4" key="1">
    <citation type="submission" date="2025-08" db="UniProtKB">
        <authorList>
            <consortium name="RefSeq"/>
        </authorList>
    </citation>
    <scope>IDENTIFICATION</scope>
    <source>
        <tissue evidence="4">Whole organism</tissue>
    </source>
</reference>
<evidence type="ECO:0000313" key="3">
    <source>
        <dbReference type="Proteomes" id="UP000504606"/>
    </source>
</evidence>